<evidence type="ECO:0000256" key="6">
    <source>
        <dbReference type="ARBA" id="ARBA00023065"/>
    </source>
</evidence>
<feature type="domain" description="Cation/H+ exchanger transmembrane" evidence="12">
    <location>
        <begin position="223"/>
        <end position="621"/>
    </location>
</feature>
<dbReference type="Gene3D" id="6.10.250.1040">
    <property type="match status" value="1"/>
</dbReference>
<keyword evidence="2 9" id="KW-0813">Transport</keyword>
<dbReference type="AlphaFoldDB" id="A0A6J1MSI5"/>
<dbReference type="GO" id="GO:0098719">
    <property type="term" value="P:sodium ion import across plasma membrane"/>
    <property type="evidence" value="ECO:0007669"/>
    <property type="project" value="TreeGrafter"/>
</dbReference>
<dbReference type="Gene3D" id="6.10.140.1330">
    <property type="match status" value="1"/>
</dbReference>
<keyword evidence="9" id="KW-0050">Antiport</keyword>
<name>A0A6J1MSI5_DROHY</name>
<feature type="region of interest" description="Disordered" evidence="10">
    <location>
        <begin position="1215"/>
        <end position="1258"/>
    </location>
</feature>
<evidence type="ECO:0000256" key="9">
    <source>
        <dbReference type="RuleBase" id="RU003722"/>
    </source>
</evidence>
<gene>
    <name evidence="14" type="primary">LOC111605574</name>
</gene>
<keyword evidence="6 9" id="KW-0406">Ion transport</keyword>
<keyword evidence="5" id="KW-0915">Sodium</keyword>
<dbReference type="PANTHER" id="PTHR10110:SF98">
    <property type="entry name" value="SODIUM_HYDROGEN EXCHANGER"/>
    <property type="match status" value="1"/>
</dbReference>
<dbReference type="InterPro" id="IPR004709">
    <property type="entry name" value="NaH_exchanger"/>
</dbReference>
<feature type="transmembrane region" description="Helical" evidence="11">
    <location>
        <begin position="339"/>
        <end position="361"/>
    </location>
</feature>
<feature type="transmembrane region" description="Helical" evidence="11">
    <location>
        <begin position="210"/>
        <end position="229"/>
    </location>
</feature>
<feature type="transmembrane region" description="Helical" evidence="11">
    <location>
        <begin position="443"/>
        <end position="459"/>
    </location>
</feature>
<accession>A0A6J1MSI5</accession>
<evidence type="ECO:0000256" key="11">
    <source>
        <dbReference type="SAM" id="Phobius"/>
    </source>
</evidence>
<feature type="transmembrane region" description="Helical" evidence="11">
    <location>
        <begin position="412"/>
        <end position="436"/>
    </location>
</feature>
<feature type="transmembrane region" description="Helical" evidence="11">
    <location>
        <begin position="241"/>
        <end position="262"/>
    </location>
</feature>
<dbReference type="InterPro" id="IPR018422">
    <property type="entry name" value="Cation/H_exchanger_CPA1"/>
</dbReference>
<evidence type="ECO:0000256" key="8">
    <source>
        <dbReference type="ARBA" id="ARBA00023201"/>
    </source>
</evidence>
<feature type="compositionally biased region" description="Low complexity" evidence="10">
    <location>
        <begin position="120"/>
        <end position="138"/>
    </location>
</feature>
<feature type="compositionally biased region" description="Low complexity" evidence="10">
    <location>
        <begin position="20"/>
        <end position="32"/>
    </location>
</feature>
<sequence>MNLARRACWSSCTRTAPTPSSVSNSNSSSSSHTSYRSAAIKTQLLERTACQAAYRMVRNQSVHRLAAPPPIAPPSEQPSATIKICKYSDSGSWQRQLLLLLCGICLLLGGIEARPNMSASSSSSSSSTTSTSTSSSSTVKPAEAITQLNLAQTTTSLLPASTALPPPLPYAAHLKADVHDGKDLFDVSLDDDEEEGHHHTERYPLSQVDFARVKTPFIIGIWILSASIAKIGFHMTPKLHLIFPESCLLIVVGVVIGVVLYFCTDVAVSPLTPNTFFFYMLPPIILDAGYFMPNRMFFDNLGTILLMAVVGTIFNVATIGGSLYACGVCGIFGDETPKLLDVFLFASLISAVDPVAVLAVFEEIHVNEILYIVVFGESLLNDAVTVVMYHMMEVYNEIGLPHIMAQDIASGVGSFFVVALGGTAIGIIWGFLTGLVTRFTDHVRVIEPIFIFVMAYLAYLNAEIFHMSGILAITFCGITMKNYVESNISQKSHTTVKYALKMLSSSAETIIFMFLGVATVNNMHVWNTWFVVLTITFCSVFRVIGVIILSAIANRFRLHKLSRVDQFVMSYGGLRGAVAFALVLLVDEKVVKHKNMFVTTTIAVIYFTVFLQGITIKPLVKILNVKRANKRKPTMNERIHERFMDHLMAGIEDIVGKTGNYNVRDKFKRFDNRFIRPLLIRDLKGAEPKIIETYSKLTMRDAMEVMRRNPSTIGQMTGTESMSALFRNYTNNYIGGRWAPPTIYTTCPSLTNLDNSCSHNLDMAELDYNPSKKDLTDAKIHHLLAEELKPYRRHRRLSYSRHAVDDRDLSTQVNYKMQMNFRRMFNDRKHHKRSKRGASNKETKENVKQNHVSFHDFQQNGTTKQLSNAEDCPQNPNEINVIGPSDDWDDGLTFTAKSSLAEHPIPEEDRNLSRDSDGERRVATPTATESQLPWKRQGDECTDAVQQNEFPAWASNKEYLAYNSPSATFLGGINKPKQPKSVIGLFRRESSSSKGGSLGLGSNSSGAADAGIASQDLMAVPTANALNPIASTSMHNPRLDTRSQSISSSTLGAHLVGPDGHTGPFPVTASHRRNVRRGSMLELSGDTIPEESTYQHGHSKSLCEPADGDDWDAMPLTNTGASVSASAAGERVMHAGREPLLPRLLSTPRTQIRHMNAGAVGGAAVGVPGCKNQVTTALLDYEDTDSDTEDEDDDEGEDFDLYDDENIVVTTFTTPLTPRPHELGRHGGPAGGGAAGGGPTTTTTTSIRLTRNNDESII</sequence>
<evidence type="ECO:0000256" key="7">
    <source>
        <dbReference type="ARBA" id="ARBA00023136"/>
    </source>
</evidence>
<evidence type="ECO:0000256" key="5">
    <source>
        <dbReference type="ARBA" id="ARBA00023053"/>
    </source>
</evidence>
<evidence type="ECO:0000256" key="3">
    <source>
        <dbReference type="ARBA" id="ARBA00022692"/>
    </source>
</evidence>
<dbReference type="PRINTS" id="PR01084">
    <property type="entry name" value="NAHEXCHNGR"/>
</dbReference>
<keyword evidence="4 11" id="KW-1133">Transmembrane helix</keyword>
<dbReference type="GO" id="GO:0051453">
    <property type="term" value="P:regulation of intracellular pH"/>
    <property type="evidence" value="ECO:0007669"/>
    <property type="project" value="TreeGrafter"/>
</dbReference>
<evidence type="ECO:0000256" key="1">
    <source>
        <dbReference type="ARBA" id="ARBA00004141"/>
    </source>
</evidence>
<comment type="subcellular location">
    <subcellularLocation>
        <location evidence="1">Membrane</location>
        <topology evidence="1">Multi-pass membrane protein</topology>
    </subcellularLocation>
</comment>
<dbReference type="PANTHER" id="PTHR10110">
    <property type="entry name" value="SODIUM/HYDROGEN EXCHANGER"/>
    <property type="match status" value="1"/>
</dbReference>
<feature type="region of interest" description="Disordered" evidence="10">
    <location>
        <begin position="822"/>
        <end position="933"/>
    </location>
</feature>
<dbReference type="GO" id="GO:0015386">
    <property type="term" value="F:potassium:proton antiporter activity"/>
    <property type="evidence" value="ECO:0007669"/>
    <property type="project" value="TreeGrafter"/>
</dbReference>
<dbReference type="GO" id="GO:0005886">
    <property type="term" value="C:plasma membrane"/>
    <property type="evidence" value="ECO:0007669"/>
    <property type="project" value="TreeGrafter"/>
</dbReference>
<feature type="compositionally biased region" description="Basic and acidic residues" evidence="10">
    <location>
        <begin position="904"/>
        <end position="922"/>
    </location>
</feature>
<feature type="compositionally biased region" description="Basic and acidic residues" evidence="10">
    <location>
        <begin position="839"/>
        <end position="848"/>
    </location>
</feature>
<feature type="transmembrane region" description="Helical" evidence="11">
    <location>
        <begin position="496"/>
        <end position="517"/>
    </location>
</feature>
<keyword evidence="13" id="KW-1185">Reference proteome</keyword>
<feature type="compositionally biased region" description="Polar residues" evidence="10">
    <location>
        <begin position="10"/>
        <end position="19"/>
    </location>
</feature>
<comment type="similarity">
    <text evidence="9">Belongs to the monovalent cation:proton antiporter 1 (CPA1) transporter (TC 2.A.36) family.</text>
</comment>
<dbReference type="Pfam" id="PF00999">
    <property type="entry name" value="Na_H_Exchanger"/>
    <property type="match status" value="1"/>
</dbReference>
<keyword evidence="8 9" id="KW-0739">Sodium transport</keyword>
<dbReference type="GO" id="GO:0015385">
    <property type="term" value="F:sodium:proton antiporter activity"/>
    <property type="evidence" value="ECO:0007669"/>
    <property type="project" value="InterPro"/>
</dbReference>
<proteinExistence type="inferred from homology"/>
<dbReference type="InterPro" id="IPR006153">
    <property type="entry name" value="Cation/H_exchanger_TM"/>
</dbReference>
<dbReference type="GeneID" id="111605574"/>
<feature type="region of interest" description="Disordered" evidence="10">
    <location>
        <begin position="116"/>
        <end position="140"/>
    </location>
</feature>
<dbReference type="NCBIfam" id="TIGR00840">
    <property type="entry name" value="b_cpa1"/>
    <property type="match status" value="1"/>
</dbReference>
<feature type="compositionally biased region" description="Polar residues" evidence="10">
    <location>
        <begin position="849"/>
        <end position="878"/>
    </location>
</feature>
<evidence type="ECO:0000313" key="13">
    <source>
        <dbReference type="Proteomes" id="UP000504633"/>
    </source>
</evidence>
<evidence type="ECO:0000256" key="4">
    <source>
        <dbReference type="ARBA" id="ARBA00022989"/>
    </source>
</evidence>
<feature type="transmembrane region" description="Helical" evidence="11">
    <location>
        <begin position="304"/>
        <end position="333"/>
    </location>
</feature>
<feature type="compositionally biased region" description="Basic residues" evidence="10">
    <location>
        <begin position="828"/>
        <end position="838"/>
    </location>
</feature>
<feature type="region of interest" description="Disordered" evidence="10">
    <location>
        <begin position="1"/>
        <end position="32"/>
    </location>
</feature>
<dbReference type="OrthoDB" id="196264at2759"/>
<evidence type="ECO:0000313" key="14">
    <source>
        <dbReference type="RefSeq" id="XP_023179942.2"/>
    </source>
</evidence>
<feature type="compositionally biased region" description="Gly residues" evidence="10">
    <location>
        <begin position="1226"/>
        <end position="1239"/>
    </location>
</feature>
<dbReference type="Proteomes" id="UP000504633">
    <property type="component" value="Unplaced"/>
</dbReference>
<feature type="transmembrane region" description="Helical" evidence="11">
    <location>
        <begin position="465"/>
        <end position="484"/>
    </location>
</feature>
<dbReference type="CTD" id="35376"/>
<keyword evidence="7 11" id="KW-0472">Membrane</keyword>
<evidence type="ECO:0000256" key="2">
    <source>
        <dbReference type="ARBA" id="ARBA00022448"/>
    </source>
</evidence>
<evidence type="ECO:0000256" key="10">
    <source>
        <dbReference type="SAM" id="MobiDB-lite"/>
    </source>
</evidence>
<feature type="transmembrane region" description="Helical" evidence="11">
    <location>
        <begin position="597"/>
        <end position="620"/>
    </location>
</feature>
<feature type="transmembrane region" description="Helical" evidence="11">
    <location>
        <begin position="274"/>
        <end position="292"/>
    </location>
</feature>
<dbReference type="RefSeq" id="XP_023179942.2">
    <property type="nucleotide sequence ID" value="XM_023324174.2"/>
</dbReference>
<protein>
    <recommendedName>
        <fullName evidence="9">Sodium/hydrogen exchanger</fullName>
    </recommendedName>
</protein>
<evidence type="ECO:0000259" key="12">
    <source>
        <dbReference type="Pfam" id="PF00999"/>
    </source>
</evidence>
<keyword evidence="3 9" id="KW-0812">Transmembrane</keyword>
<reference evidence="14" key="1">
    <citation type="submission" date="2025-08" db="UniProtKB">
        <authorList>
            <consortium name="RefSeq"/>
        </authorList>
    </citation>
    <scope>IDENTIFICATION</scope>
    <source>
        <strain evidence="14">15085-1641.00</strain>
        <tissue evidence="14">Whole body</tissue>
    </source>
</reference>
<feature type="transmembrane region" description="Helical" evidence="11">
    <location>
        <begin position="529"/>
        <end position="552"/>
    </location>
</feature>
<organism evidence="13 14">
    <name type="scientific">Drosophila hydei</name>
    <name type="common">Fruit fly</name>
    <dbReference type="NCBI Taxonomy" id="7224"/>
    <lineage>
        <taxon>Eukaryota</taxon>
        <taxon>Metazoa</taxon>
        <taxon>Ecdysozoa</taxon>
        <taxon>Arthropoda</taxon>
        <taxon>Hexapoda</taxon>
        <taxon>Insecta</taxon>
        <taxon>Pterygota</taxon>
        <taxon>Neoptera</taxon>
        <taxon>Endopterygota</taxon>
        <taxon>Diptera</taxon>
        <taxon>Brachycera</taxon>
        <taxon>Muscomorpha</taxon>
        <taxon>Ephydroidea</taxon>
        <taxon>Drosophilidae</taxon>
        <taxon>Drosophila</taxon>
    </lineage>
</organism>